<keyword evidence="4" id="KW-0456">Lyase</keyword>
<dbReference type="Pfam" id="PF00330">
    <property type="entry name" value="Aconitase"/>
    <property type="match status" value="3"/>
</dbReference>
<reference evidence="6 7" key="1">
    <citation type="journal article" date="2012" name="Nat. Biotechnol.">
        <title>Draft genome sequence of pigeonpea (Cajanus cajan), an orphan legume crop of resource-poor farmers.</title>
        <authorList>
            <person name="Varshney R.K."/>
            <person name="Chen W."/>
            <person name="Li Y."/>
            <person name="Bharti A.K."/>
            <person name="Saxena R.K."/>
            <person name="Schlueter J.A."/>
            <person name="Donoghue M.T."/>
            <person name="Azam S."/>
            <person name="Fan G."/>
            <person name="Whaley A.M."/>
            <person name="Farmer A.D."/>
            <person name="Sheridan J."/>
            <person name="Iwata A."/>
            <person name="Tuteja R."/>
            <person name="Penmetsa R.V."/>
            <person name="Wu W."/>
            <person name="Upadhyaya H.D."/>
            <person name="Yang S.P."/>
            <person name="Shah T."/>
            <person name="Saxena K.B."/>
            <person name="Michael T."/>
            <person name="McCombie W.R."/>
            <person name="Yang B."/>
            <person name="Zhang G."/>
            <person name="Yang H."/>
            <person name="Wang J."/>
            <person name="Spillane C."/>
            <person name="Cook D.R."/>
            <person name="May G.D."/>
            <person name="Xu X."/>
            <person name="Jackson S.A."/>
        </authorList>
    </citation>
    <scope>NUCLEOTIDE SEQUENCE [LARGE SCALE GENOMIC DNA]</scope>
    <source>
        <strain evidence="7">cv. Asha</strain>
    </source>
</reference>
<dbReference type="Proteomes" id="UP000075243">
    <property type="component" value="Chromosome 9"/>
</dbReference>
<evidence type="ECO:0000259" key="5">
    <source>
        <dbReference type="Pfam" id="PF00330"/>
    </source>
</evidence>
<evidence type="ECO:0000313" key="6">
    <source>
        <dbReference type="EMBL" id="KYP60760.1"/>
    </source>
</evidence>
<sequence>MIFFLFFLFQKDLGFFAFSSSTSIIRQEQKCKKTSSKKIVSVVSPQKKPRPSATGSVVLTFFSSIVWDREKIVVIPDHYIFTNDERAHRNVDIAREFCVEQDIKYFYDIQDRSNFRANPDYKGVCHVALAQEGHCRPGEVLFGTDSHTTSAGAFGQFATGVGNTDAAFILGTGKILLKASIIGEISMSGATYKTMEFAGTTIESLSMEERMTLCNMVVEAGGKNGIVAADKTTYKYLEDKTSVPYEPVFSDDNARQVLFLAKYRFDVSKMEPLVAKPHSPDNRALARECNNVKIDRVYIGSCTGGKTEDFMAAAKVFLAGGKTVKVPTFLVPATQKVWMDLYTLEVPGSGGKTCSKIFEEAGCDPPASPSCAACMGGPRDTYGRLNEPQVCVSTTNRNFPGRMGHLEGQIYLASPYTAAASALTGFVTDPRKFL</sequence>
<evidence type="ECO:0000256" key="3">
    <source>
        <dbReference type="ARBA" id="ARBA00023014"/>
    </source>
</evidence>
<dbReference type="PANTHER" id="PTHR43822:SF6">
    <property type="entry name" value="3-ISOPROPYLMALATE DEHYDRATASE"/>
    <property type="match status" value="1"/>
</dbReference>
<feature type="domain" description="Aconitase/3-isopropylmalate dehydratase large subunit alpha/beta/alpha" evidence="5">
    <location>
        <begin position="71"/>
        <end position="178"/>
    </location>
</feature>
<dbReference type="STRING" id="3821.A0A151T120"/>
<dbReference type="GO" id="GO:0046872">
    <property type="term" value="F:metal ion binding"/>
    <property type="evidence" value="ECO:0007669"/>
    <property type="project" value="UniProtKB-KW"/>
</dbReference>
<keyword evidence="2" id="KW-0408">Iron</keyword>
<evidence type="ECO:0000256" key="2">
    <source>
        <dbReference type="ARBA" id="ARBA00023004"/>
    </source>
</evidence>
<keyword evidence="7" id="KW-1185">Reference proteome</keyword>
<dbReference type="AlphaFoldDB" id="A0A151T120"/>
<dbReference type="GO" id="GO:0043436">
    <property type="term" value="P:oxoacid metabolic process"/>
    <property type="evidence" value="ECO:0007669"/>
    <property type="project" value="UniProtKB-ARBA"/>
</dbReference>
<feature type="domain" description="Aconitase/3-isopropylmalate dehydratase large subunit alpha/beta/alpha" evidence="5">
    <location>
        <begin position="180"/>
        <end position="284"/>
    </location>
</feature>
<evidence type="ECO:0000256" key="1">
    <source>
        <dbReference type="ARBA" id="ARBA00022723"/>
    </source>
</evidence>
<dbReference type="EMBL" id="CM003611">
    <property type="protein sequence ID" value="KYP60760.1"/>
    <property type="molecule type" value="Genomic_DNA"/>
</dbReference>
<accession>A0A151T120</accession>
<proteinExistence type="predicted"/>
<dbReference type="PRINTS" id="PR00415">
    <property type="entry name" value="ACONITASE"/>
</dbReference>
<evidence type="ECO:0000313" key="7">
    <source>
        <dbReference type="Proteomes" id="UP000075243"/>
    </source>
</evidence>
<dbReference type="InterPro" id="IPR050067">
    <property type="entry name" value="IPM_dehydratase_rel_enz"/>
</dbReference>
<feature type="domain" description="Aconitase/3-isopropylmalate dehydratase large subunit alpha/beta/alpha" evidence="5">
    <location>
        <begin position="288"/>
        <end position="425"/>
    </location>
</feature>
<dbReference type="InterPro" id="IPR001030">
    <property type="entry name" value="Acoase/IPM_deHydtase_lsu_aba"/>
</dbReference>
<dbReference type="InterPro" id="IPR036008">
    <property type="entry name" value="Aconitase_4Fe-4S_dom"/>
</dbReference>
<organism evidence="6 7">
    <name type="scientific">Cajanus cajan</name>
    <name type="common">Pigeon pea</name>
    <name type="synonym">Cajanus indicus</name>
    <dbReference type="NCBI Taxonomy" id="3821"/>
    <lineage>
        <taxon>Eukaryota</taxon>
        <taxon>Viridiplantae</taxon>
        <taxon>Streptophyta</taxon>
        <taxon>Embryophyta</taxon>
        <taxon>Tracheophyta</taxon>
        <taxon>Spermatophyta</taxon>
        <taxon>Magnoliopsida</taxon>
        <taxon>eudicotyledons</taxon>
        <taxon>Gunneridae</taxon>
        <taxon>Pentapetalae</taxon>
        <taxon>rosids</taxon>
        <taxon>fabids</taxon>
        <taxon>Fabales</taxon>
        <taxon>Fabaceae</taxon>
        <taxon>Papilionoideae</taxon>
        <taxon>50 kb inversion clade</taxon>
        <taxon>NPAAA clade</taxon>
        <taxon>indigoferoid/millettioid clade</taxon>
        <taxon>Phaseoleae</taxon>
        <taxon>Cajanus</taxon>
    </lineage>
</organism>
<gene>
    <name evidence="6" type="ORF">KK1_023173</name>
</gene>
<name>A0A151T120_CAJCA</name>
<dbReference type="SUPFAM" id="SSF53732">
    <property type="entry name" value="Aconitase iron-sulfur domain"/>
    <property type="match status" value="1"/>
</dbReference>
<evidence type="ECO:0000256" key="4">
    <source>
        <dbReference type="ARBA" id="ARBA00023239"/>
    </source>
</evidence>
<dbReference type="Gene3D" id="3.30.499.10">
    <property type="entry name" value="Aconitase, domain 3"/>
    <property type="match status" value="3"/>
</dbReference>
<protein>
    <submittedName>
        <fullName evidence="6">3-isopropylmalate dehydratase</fullName>
    </submittedName>
</protein>
<dbReference type="InterPro" id="IPR015931">
    <property type="entry name" value="Acnase/IPM_dHydase_lsu_aba_1/3"/>
</dbReference>
<dbReference type="GO" id="GO:0016829">
    <property type="term" value="F:lyase activity"/>
    <property type="evidence" value="ECO:0007669"/>
    <property type="project" value="UniProtKB-KW"/>
</dbReference>
<dbReference type="GO" id="GO:0051536">
    <property type="term" value="F:iron-sulfur cluster binding"/>
    <property type="evidence" value="ECO:0007669"/>
    <property type="project" value="UniProtKB-KW"/>
</dbReference>
<keyword evidence="1" id="KW-0479">Metal-binding</keyword>
<dbReference type="PANTHER" id="PTHR43822">
    <property type="entry name" value="HOMOACONITASE, MITOCHONDRIAL-RELATED"/>
    <property type="match status" value="1"/>
</dbReference>
<keyword evidence="3" id="KW-0411">Iron-sulfur</keyword>